<organism evidence="1 2">
    <name type="scientific">Trachymyrmex cornetzi</name>
    <dbReference type="NCBI Taxonomy" id="471704"/>
    <lineage>
        <taxon>Eukaryota</taxon>
        <taxon>Metazoa</taxon>
        <taxon>Ecdysozoa</taxon>
        <taxon>Arthropoda</taxon>
        <taxon>Hexapoda</taxon>
        <taxon>Insecta</taxon>
        <taxon>Pterygota</taxon>
        <taxon>Neoptera</taxon>
        <taxon>Endopterygota</taxon>
        <taxon>Hymenoptera</taxon>
        <taxon>Apocrita</taxon>
        <taxon>Aculeata</taxon>
        <taxon>Formicoidea</taxon>
        <taxon>Formicidae</taxon>
        <taxon>Myrmicinae</taxon>
        <taxon>Trachymyrmex</taxon>
    </lineage>
</organism>
<evidence type="ECO:0000313" key="2">
    <source>
        <dbReference type="Proteomes" id="UP000078492"/>
    </source>
</evidence>
<accession>A0A195E845</accession>
<dbReference type="EMBL" id="KQ979479">
    <property type="protein sequence ID" value="KYN21291.1"/>
    <property type="molecule type" value="Genomic_DNA"/>
</dbReference>
<name>A0A195E845_9HYME</name>
<keyword evidence="2" id="KW-1185">Reference proteome</keyword>
<sequence>MSSLNYTGCPCCYGNPSARRDTPSFSLAFARRPEEAETKRGAPECIGCRPLNYGISESWTHHSERDIFSRIVALISGTTLERSVERRAVHTTTLGGSFRNSGQSELAALDHSAHGPGHDRTIHSVIVAKGRHATELDSERLIQGRDDHYSHFSPIACHIETIPNERLSTLQAASTADFDCHSEPIHNRSITMHGDTQSVYSRRLSELPSSPEFANVFVRSQDYRIAGDVRIRPCFTGIEKTRRHLEEAKQLKGARSAIDRRGFRRYFFQHERPLIDPGREWSRTSGGFDEDVFAGSCGITCLAAAGLGSVRRRGLA</sequence>
<gene>
    <name evidence="1" type="ORF">ALC57_06216</name>
</gene>
<protein>
    <submittedName>
        <fullName evidence="1">Uncharacterized protein</fullName>
    </submittedName>
</protein>
<dbReference type="Proteomes" id="UP000078492">
    <property type="component" value="Unassembled WGS sequence"/>
</dbReference>
<evidence type="ECO:0000313" key="1">
    <source>
        <dbReference type="EMBL" id="KYN21291.1"/>
    </source>
</evidence>
<reference evidence="1 2" key="1">
    <citation type="submission" date="2015-09" db="EMBL/GenBank/DDBJ databases">
        <title>Trachymyrmex cornetzi WGS genome.</title>
        <authorList>
            <person name="Nygaard S."/>
            <person name="Hu H."/>
            <person name="Boomsma J."/>
            <person name="Zhang G."/>
        </authorList>
    </citation>
    <scope>NUCLEOTIDE SEQUENCE [LARGE SCALE GENOMIC DNA]</scope>
    <source>
        <strain evidence="1">Tcor2-1</strain>
        <tissue evidence="1">Whole body</tissue>
    </source>
</reference>
<dbReference type="AlphaFoldDB" id="A0A195E845"/>
<proteinExistence type="predicted"/>